<sequence>MSEKQPQHIHSPGNSFLPAELGIPAMRRPHMEFVYRIVANMDPNISQINNIDGSGLSRLILPIKDGLVEGPQIKGVIVENSGADWAEVPDPEKVFTRLHARYSIKTHDGFYILVHATGVFRPGPGVEMTKPPKPDVLQDEVEYFTQIRLEAPGTSPYGWMNGIVAFGVMIMSQGRPIIDCYRLTNFPGIAAEKL</sequence>
<gene>
    <name evidence="1" type="ORF">F5X68DRAFT_262806</name>
</gene>
<dbReference type="Proteomes" id="UP000770015">
    <property type="component" value="Unassembled WGS sequence"/>
</dbReference>
<dbReference type="Gene3D" id="2.40.160.20">
    <property type="match status" value="1"/>
</dbReference>
<dbReference type="AlphaFoldDB" id="A0A9P8V9K5"/>
<dbReference type="Pfam" id="PF11578">
    <property type="entry name" value="DUF3237"/>
    <property type="match status" value="1"/>
</dbReference>
<name>A0A9P8V9K5_9PEZI</name>
<dbReference type="PANTHER" id="PTHR37315">
    <property type="entry name" value="UPF0311 PROTEIN BLR7842"/>
    <property type="match status" value="1"/>
</dbReference>
<comment type="caution">
    <text evidence="1">The sequence shown here is derived from an EMBL/GenBank/DDBJ whole genome shotgun (WGS) entry which is preliminary data.</text>
</comment>
<evidence type="ECO:0000313" key="1">
    <source>
        <dbReference type="EMBL" id="KAH6684938.1"/>
    </source>
</evidence>
<keyword evidence="2" id="KW-1185">Reference proteome</keyword>
<reference evidence="1" key="1">
    <citation type="journal article" date="2021" name="Nat. Commun.">
        <title>Genetic determinants of endophytism in the Arabidopsis root mycobiome.</title>
        <authorList>
            <person name="Mesny F."/>
            <person name="Miyauchi S."/>
            <person name="Thiergart T."/>
            <person name="Pickel B."/>
            <person name="Atanasova L."/>
            <person name="Karlsson M."/>
            <person name="Huettel B."/>
            <person name="Barry K.W."/>
            <person name="Haridas S."/>
            <person name="Chen C."/>
            <person name="Bauer D."/>
            <person name="Andreopoulos W."/>
            <person name="Pangilinan J."/>
            <person name="LaButti K."/>
            <person name="Riley R."/>
            <person name="Lipzen A."/>
            <person name="Clum A."/>
            <person name="Drula E."/>
            <person name="Henrissat B."/>
            <person name="Kohler A."/>
            <person name="Grigoriev I.V."/>
            <person name="Martin F.M."/>
            <person name="Hacquard S."/>
        </authorList>
    </citation>
    <scope>NUCLEOTIDE SEQUENCE</scope>
    <source>
        <strain evidence="1">MPI-SDFR-AT-0117</strain>
    </source>
</reference>
<accession>A0A9P8V9K5</accession>
<proteinExistence type="predicted"/>
<evidence type="ECO:0000313" key="2">
    <source>
        <dbReference type="Proteomes" id="UP000770015"/>
    </source>
</evidence>
<dbReference type="InterPro" id="IPR020915">
    <property type="entry name" value="UPF0311"/>
</dbReference>
<dbReference type="EMBL" id="JAGSXJ010000016">
    <property type="protein sequence ID" value="KAH6684938.1"/>
    <property type="molecule type" value="Genomic_DNA"/>
</dbReference>
<organism evidence="1 2">
    <name type="scientific">Plectosphaerella plurivora</name>
    <dbReference type="NCBI Taxonomy" id="936078"/>
    <lineage>
        <taxon>Eukaryota</taxon>
        <taxon>Fungi</taxon>
        <taxon>Dikarya</taxon>
        <taxon>Ascomycota</taxon>
        <taxon>Pezizomycotina</taxon>
        <taxon>Sordariomycetes</taxon>
        <taxon>Hypocreomycetidae</taxon>
        <taxon>Glomerellales</taxon>
        <taxon>Plectosphaerellaceae</taxon>
        <taxon>Plectosphaerella</taxon>
    </lineage>
</organism>
<protein>
    <submittedName>
        <fullName evidence="1">Uncharacterized protein</fullName>
    </submittedName>
</protein>
<dbReference type="OrthoDB" id="2544694at2759"/>
<dbReference type="PANTHER" id="PTHR37315:SF1">
    <property type="entry name" value="UPF0311 PROTEIN BLR7842"/>
    <property type="match status" value="1"/>
</dbReference>